<reference evidence="5" key="1">
    <citation type="submission" date="2023-10" db="EMBL/GenBank/DDBJ databases">
        <authorList>
            <person name="Chen Y."/>
            <person name="Shah S."/>
            <person name="Dougan E. K."/>
            <person name="Thang M."/>
            <person name="Chan C."/>
        </authorList>
    </citation>
    <scope>NUCLEOTIDE SEQUENCE [LARGE SCALE GENOMIC DNA]</scope>
</reference>
<dbReference type="PANTHER" id="PTHR19865:SF2">
    <property type="entry name" value="F-BOX AND WD REPEAT DOMAIN-CONTAINING 11-A"/>
    <property type="match status" value="1"/>
</dbReference>
<comment type="caution">
    <text evidence="5">The sequence shown here is derived from an EMBL/GenBank/DDBJ whole genome shotgun (WGS) entry which is preliminary data.</text>
</comment>
<dbReference type="InterPro" id="IPR001680">
    <property type="entry name" value="WD40_rpt"/>
</dbReference>
<sequence length="377" mass="39494">MAARAGSPAGARGPVPPGGGGPGAATPGLALPLRGGGSAPSAPPSARRRPAGAGPPAGLAEPAATEARAVQPQARGDAADERCVQVLTGHTGFVLSLCAVGDVLFSGSQDGSIIIWDLNNLQYIGALPGHRGFVKCLAATMARKMLFSGSQDKTIKVWSLETFAATKTLVGHTSEVNALVALEDSDALVSGSEDRSVRVWSLAALVPTACFDEVHAGGVFALSPLAEGLLSAGRDRCIKWWPAASSSPPLEACQALQPPHYDSVTGLAVGRRKGHFYSVSRDRSVRRWDTQSLESDLQLTSAHGDWLTSVALSHSEDVLFTGSKDTTVRVWDAELRSCDVLQGHSGPVSALLVVDRHLFSASHDRTVRVWRADQFEG</sequence>
<dbReference type="PROSITE" id="PS50294">
    <property type="entry name" value="WD_REPEATS_REGION"/>
    <property type="match status" value="5"/>
</dbReference>
<gene>
    <name evidence="5" type="ORF">PCOR1329_LOCUS69313</name>
</gene>
<name>A0ABN9WTS3_9DINO</name>
<accession>A0ABN9WTS3</accession>
<feature type="region of interest" description="Disordered" evidence="4">
    <location>
        <begin position="1"/>
        <end position="66"/>
    </location>
</feature>
<evidence type="ECO:0000256" key="4">
    <source>
        <dbReference type="SAM" id="MobiDB-lite"/>
    </source>
</evidence>
<feature type="compositionally biased region" description="Low complexity" evidence="4">
    <location>
        <begin position="1"/>
        <end position="13"/>
    </location>
</feature>
<feature type="repeat" description="WD" evidence="3">
    <location>
        <begin position="169"/>
        <end position="202"/>
    </location>
</feature>
<dbReference type="Pfam" id="PF00400">
    <property type="entry name" value="WD40"/>
    <property type="match status" value="5"/>
</dbReference>
<dbReference type="EMBL" id="CAUYUJ010019089">
    <property type="protein sequence ID" value="CAK0888541.1"/>
    <property type="molecule type" value="Genomic_DNA"/>
</dbReference>
<evidence type="ECO:0000256" key="3">
    <source>
        <dbReference type="PROSITE-ProRule" id="PRU00221"/>
    </source>
</evidence>
<organism evidence="5 6">
    <name type="scientific">Prorocentrum cordatum</name>
    <dbReference type="NCBI Taxonomy" id="2364126"/>
    <lineage>
        <taxon>Eukaryota</taxon>
        <taxon>Sar</taxon>
        <taxon>Alveolata</taxon>
        <taxon>Dinophyceae</taxon>
        <taxon>Prorocentrales</taxon>
        <taxon>Prorocentraceae</taxon>
        <taxon>Prorocentrum</taxon>
    </lineage>
</organism>
<dbReference type="CDD" id="cd00200">
    <property type="entry name" value="WD40"/>
    <property type="match status" value="1"/>
</dbReference>
<feature type="repeat" description="WD" evidence="3">
    <location>
        <begin position="127"/>
        <end position="168"/>
    </location>
</feature>
<feature type="compositionally biased region" description="Low complexity" evidence="4">
    <location>
        <begin position="51"/>
        <end position="66"/>
    </location>
</feature>
<feature type="repeat" description="WD" evidence="3">
    <location>
        <begin position="300"/>
        <end position="332"/>
    </location>
</feature>
<dbReference type="InterPro" id="IPR039241">
    <property type="entry name" value="Rrp9-like"/>
</dbReference>
<dbReference type="PANTHER" id="PTHR19865">
    <property type="entry name" value="U3 SMALL NUCLEOLAR RNA INTERACTING PROTEIN 2"/>
    <property type="match status" value="1"/>
</dbReference>
<dbReference type="Gene3D" id="2.130.10.10">
    <property type="entry name" value="YVTN repeat-like/Quinoprotein amine dehydrogenase"/>
    <property type="match status" value="2"/>
</dbReference>
<dbReference type="PROSITE" id="PS50082">
    <property type="entry name" value="WD_REPEATS_2"/>
    <property type="match status" value="5"/>
</dbReference>
<proteinExistence type="predicted"/>
<dbReference type="SUPFAM" id="SSF50978">
    <property type="entry name" value="WD40 repeat-like"/>
    <property type="match status" value="1"/>
</dbReference>
<dbReference type="SMART" id="SM00320">
    <property type="entry name" value="WD40"/>
    <property type="match status" value="7"/>
</dbReference>
<evidence type="ECO:0000256" key="1">
    <source>
        <dbReference type="ARBA" id="ARBA00022574"/>
    </source>
</evidence>
<keyword evidence="6" id="KW-1185">Reference proteome</keyword>
<evidence type="ECO:0000313" key="5">
    <source>
        <dbReference type="EMBL" id="CAK0888541.1"/>
    </source>
</evidence>
<evidence type="ECO:0000313" key="6">
    <source>
        <dbReference type="Proteomes" id="UP001189429"/>
    </source>
</evidence>
<evidence type="ECO:0000256" key="2">
    <source>
        <dbReference type="ARBA" id="ARBA00022737"/>
    </source>
</evidence>
<feature type="repeat" description="WD" evidence="3">
    <location>
        <begin position="341"/>
        <end position="377"/>
    </location>
</feature>
<feature type="repeat" description="WD" evidence="3">
    <location>
        <begin position="87"/>
        <end position="126"/>
    </location>
</feature>
<feature type="compositionally biased region" description="Low complexity" evidence="4">
    <location>
        <begin position="24"/>
        <end position="33"/>
    </location>
</feature>
<dbReference type="Proteomes" id="UP001189429">
    <property type="component" value="Unassembled WGS sequence"/>
</dbReference>
<dbReference type="InterPro" id="IPR019775">
    <property type="entry name" value="WD40_repeat_CS"/>
</dbReference>
<dbReference type="PRINTS" id="PR00320">
    <property type="entry name" value="GPROTEINBRPT"/>
</dbReference>
<protein>
    <submittedName>
        <fullName evidence="5">Uncharacterized protein</fullName>
    </submittedName>
</protein>
<dbReference type="InterPro" id="IPR036322">
    <property type="entry name" value="WD40_repeat_dom_sf"/>
</dbReference>
<keyword evidence="2" id="KW-0677">Repeat</keyword>
<dbReference type="PROSITE" id="PS00678">
    <property type="entry name" value="WD_REPEATS_1"/>
    <property type="match status" value="1"/>
</dbReference>
<dbReference type="InterPro" id="IPR015943">
    <property type="entry name" value="WD40/YVTN_repeat-like_dom_sf"/>
</dbReference>
<keyword evidence="1 3" id="KW-0853">WD repeat</keyword>
<dbReference type="InterPro" id="IPR020472">
    <property type="entry name" value="WD40_PAC1"/>
</dbReference>